<protein>
    <recommendedName>
        <fullName evidence="5">Negative elongation factor B</fullName>
    </recommendedName>
</protein>
<reference evidence="3" key="1">
    <citation type="thesis" date="2020" institute="ProQuest LLC" country="789 East Eisenhower Parkway, Ann Arbor, MI, USA">
        <title>Comparative Genomics and Chromosome Evolution.</title>
        <authorList>
            <person name="Mudd A.B."/>
        </authorList>
    </citation>
    <scope>NUCLEOTIDE SEQUENCE</scope>
    <source>
        <strain evidence="3">237g6f4</strain>
        <tissue evidence="3">Blood</tissue>
    </source>
</reference>
<dbReference type="Proteomes" id="UP000824782">
    <property type="component" value="Unassembled WGS sequence"/>
</dbReference>
<keyword evidence="2" id="KW-0732">Signal</keyword>
<evidence type="ECO:0000256" key="1">
    <source>
        <dbReference type="SAM" id="MobiDB-lite"/>
    </source>
</evidence>
<name>A0AAV6Z5U4_ENGPU</name>
<dbReference type="AlphaFoldDB" id="A0AAV6Z5U4"/>
<organism evidence="3 4">
    <name type="scientific">Engystomops pustulosus</name>
    <name type="common">Tungara frog</name>
    <name type="synonym">Physalaemus pustulosus</name>
    <dbReference type="NCBI Taxonomy" id="76066"/>
    <lineage>
        <taxon>Eukaryota</taxon>
        <taxon>Metazoa</taxon>
        <taxon>Chordata</taxon>
        <taxon>Craniata</taxon>
        <taxon>Vertebrata</taxon>
        <taxon>Euteleostomi</taxon>
        <taxon>Amphibia</taxon>
        <taxon>Batrachia</taxon>
        <taxon>Anura</taxon>
        <taxon>Neobatrachia</taxon>
        <taxon>Hyloidea</taxon>
        <taxon>Leptodactylidae</taxon>
        <taxon>Leiuperinae</taxon>
        <taxon>Engystomops</taxon>
    </lineage>
</organism>
<proteinExistence type="predicted"/>
<dbReference type="PANTHER" id="PTHR13503">
    <property type="entry name" value="NEGATIVE ELONGATION FACTOR COMPLEX MEMBER B"/>
    <property type="match status" value="1"/>
</dbReference>
<dbReference type="EMBL" id="WNYA01006493">
    <property type="protein sequence ID" value="KAG8541836.1"/>
    <property type="molecule type" value="Genomic_DNA"/>
</dbReference>
<evidence type="ECO:0000256" key="2">
    <source>
        <dbReference type="SAM" id="SignalP"/>
    </source>
</evidence>
<sequence length="409" mass="46634">MFGLQSFILVVDVISVVVIPLHALPPCPPQVVHKLTQMIGKNVKLYDMVLQFLRTLFLRTRNVHYCTLRAELLMSLHDLDVSEICSVDPCHKFTWCLDACIREKYVDAKRARELQGFLDGVKKGQEQVLGDLSMILCDPFAINTLALSTMRSLQELITQESLPRDNHELHLLLRMLSLGLGAWDMIDSQVFKEPKLDAELITKFLPLLMSLVVDDYTFNVEHKLPTEEKVPVTYPNTLPDVFTKFLLENRIACEIGLYYLLHITKQRNKNSLLRLLPAIKETYNDTGFTDIFLHLFTSNLTLLSEEFGSEEFCGHIFEGFFLVSLTKKENIHRHVLRLLLHLHHKVAPTKLESLQKALEPTKTSGEPVKELYNQLSEKLQQKKPSPPAAEPEPAAMDLPLHSVPTPPVV</sequence>
<gene>
    <name evidence="3" type="ORF">GDO81_028155</name>
</gene>
<evidence type="ECO:0000313" key="4">
    <source>
        <dbReference type="Proteomes" id="UP000824782"/>
    </source>
</evidence>
<dbReference type="InterPro" id="IPR010405">
    <property type="entry name" value="COBRA1"/>
</dbReference>
<keyword evidence="4" id="KW-1185">Reference proteome</keyword>
<accession>A0AAV6Z5U4</accession>
<feature type="region of interest" description="Disordered" evidence="1">
    <location>
        <begin position="377"/>
        <end position="409"/>
    </location>
</feature>
<feature type="signal peptide" evidence="2">
    <location>
        <begin position="1"/>
        <end position="23"/>
    </location>
</feature>
<evidence type="ECO:0000313" key="3">
    <source>
        <dbReference type="EMBL" id="KAG8541836.1"/>
    </source>
</evidence>
<dbReference type="GO" id="GO:0034244">
    <property type="term" value="P:negative regulation of transcription elongation by RNA polymerase II"/>
    <property type="evidence" value="ECO:0007669"/>
    <property type="project" value="TreeGrafter"/>
</dbReference>
<dbReference type="Pfam" id="PF06209">
    <property type="entry name" value="COBRA1"/>
    <property type="match status" value="1"/>
</dbReference>
<evidence type="ECO:0008006" key="5">
    <source>
        <dbReference type="Google" id="ProtNLM"/>
    </source>
</evidence>
<dbReference type="PANTHER" id="PTHR13503:SF3">
    <property type="entry name" value="NEGATIVE ELONGATION FACTOR B"/>
    <property type="match status" value="1"/>
</dbReference>
<comment type="caution">
    <text evidence="3">The sequence shown here is derived from an EMBL/GenBank/DDBJ whole genome shotgun (WGS) entry which is preliminary data.</text>
</comment>
<feature type="chain" id="PRO_5043361341" description="Negative elongation factor B" evidence="2">
    <location>
        <begin position="24"/>
        <end position="409"/>
    </location>
</feature>
<dbReference type="GO" id="GO:0032021">
    <property type="term" value="C:NELF complex"/>
    <property type="evidence" value="ECO:0007669"/>
    <property type="project" value="TreeGrafter"/>
</dbReference>